<dbReference type="GO" id="GO:0008270">
    <property type="term" value="F:zinc ion binding"/>
    <property type="evidence" value="ECO:0007669"/>
    <property type="project" value="UniProtKB-UniRule"/>
</dbReference>
<comment type="subcellular location">
    <subcellularLocation>
        <location evidence="1">Nucleus</location>
    </subcellularLocation>
</comment>
<feature type="region of interest" description="Disordered" evidence="13">
    <location>
        <begin position="345"/>
        <end position="372"/>
    </location>
</feature>
<proteinExistence type="inferred from homology"/>
<evidence type="ECO:0000259" key="15">
    <source>
        <dbReference type="PROSITE" id="PS51915"/>
    </source>
</evidence>
<dbReference type="GO" id="GO:0005634">
    <property type="term" value="C:nucleus"/>
    <property type="evidence" value="ECO:0007669"/>
    <property type="project" value="UniProtKB-SubCell"/>
</dbReference>
<keyword evidence="4" id="KW-0677">Repeat</keyword>
<dbReference type="GO" id="GO:0000978">
    <property type="term" value="F:RNA polymerase II cis-regulatory region sequence-specific DNA binding"/>
    <property type="evidence" value="ECO:0007669"/>
    <property type="project" value="TreeGrafter"/>
</dbReference>
<protein>
    <submittedName>
        <fullName evidence="16">PR domain zinc finger protein 5</fullName>
    </submittedName>
</protein>
<dbReference type="InterPro" id="IPR013087">
    <property type="entry name" value="Znf_C2H2_type"/>
</dbReference>
<feature type="compositionally biased region" description="Acidic residues" evidence="13">
    <location>
        <begin position="362"/>
        <end position="372"/>
    </location>
</feature>
<dbReference type="SUPFAM" id="SSF57667">
    <property type="entry name" value="beta-beta-alpha zinc fingers"/>
    <property type="match status" value="3"/>
</dbReference>
<accession>A0A8D8DL31</accession>
<dbReference type="SMART" id="SM00868">
    <property type="entry name" value="zf-AD"/>
    <property type="match status" value="1"/>
</dbReference>
<dbReference type="PANTHER" id="PTHR23226:SF416">
    <property type="entry name" value="FI01424P"/>
    <property type="match status" value="1"/>
</dbReference>
<feature type="compositionally biased region" description="Basic residues" evidence="13">
    <location>
        <begin position="139"/>
        <end position="156"/>
    </location>
</feature>
<evidence type="ECO:0000259" key="14">
    <source>
        <dbReference type="PROSITE" id="PS50157"/>
    </source>
</evidence>
<comment type="similarity">
    <text evidence="2">Belongs to the krueppel C2H2-type zinc-finger protein family.</text>
</comment>
<feature type="binding site" evidence="12">
    <location>
        <position position="9"/>
    </location>
    <ligand>
        <name>Zn(2+)</name>
        <dbReference type="ChEBI" id="CHEBI:29105"/>
    </ligand>
</feature>
<dbReference type="Pfam" id="PF07776">
    <property type="entry name" value="zf-AD"/>
    <property type="match status" value="1"/>
</dbReference>
<feature type="domain" description="C2H2-type" evidence="14">
    <location>
        <begin position="239"/>
        <end position="266"/>
    </location>
</feature>
<dbReference type="SMART" id="SM00355">
    <property type="entry name" value="ZnF_C2H2"/>
    <property type="match status" value="5"/>
</dbReference>
<evidence type="ECO:0000256" key="11">
    <source>
        <dbReference type="PROSITE-ProRule" id="PRU00042"/>
    </source>
</evidence>
<evidence type="ECO:0000256" key="5">
    <source>
        <dbReference type="ARBA" id="ARBA00022771"/>
    </source>
</evidence>
<dbReference type="Gene3D" id="3.30.160.60">
    <property type="entry name" value="Classic Zinc Finger"/>
    <property type="match status" value="4"/>
</dbReference>
<keyword evidence="6 12" id="KW-0862">Zinc</keyword>
<name>A0A8D8DL31_CULPI</name>
<feature type="domain" description="C2H2-type" evidence="14">
    <location>
        <begin position="211"/>
        <end position="238"/>
    </location>
</feature>
<dbReference type="FunFam" id="3.30.160.60:FF:001156">
    <property type="entry name" value="Zinc finger protein 407"/>
    <property type="match status" value="1"/>
</dbReference>
<evidence type="ECO:0000256" key="13">
    <source>
        <dbReference type="SAM" id="MobiDB-lite"/>
    </source>
</evidence>
<dbReference type="EMBL" id="HBUE01275701">
    <property type="protein sequence ID" value="CAG6566249.1"/>
    <property type="molecule type" value="Transcribed_RNA"/>
</dbReference>
<feature type="domain" description="C2H2-type" evidence="14">
    <location>
        <begin position="267"/>
        <end position="294"/>
    </location>
</feature>
<dbReference type="AlphaFoldDB" id="A0A8D8DL31"/>
<dbReference type="GO" id="GO:0000981">
    <property type="term" value="F:DNA-binding transcription factor activity, RNA polymerase II-specific"/>
    <property type="evidence" value="ECO:0007669"/>
    <property type="project" value="TreeGrafter"/>
</dbReference>
<dbReference type="EMBL" id="HBUE01170303">
    <property type="protein sequence ID" value="CAG6514760.1"/>
    <property type="molecule type" value="Transcribed_RNA"/>
</dbReference>
<dbReference type="PROSITE" id="PS00028">
    <property type="entry name" value="ZINC_FINGER_C2H2_1"/>
    <property type="match status" value="5"/>
</dbReference>
<dbReference type="PROSITE" id="PS50157">
    <property type="entry name" value="ZINC_FINGER_C2H2_2"/>
    <property type="match status" value="5"/>
</dbReference>
<evidence type="ECO:0000256" key="4">
    <source>
        <dbReference type="ARBA" id="ARBA00022737"/>
    </source>
</evidence>
<dbReference type="InterPro" id="IPR012934">
    <property type="entry name" value="Znf_AD"/>
</dbReference>
<dbReference type="InterPro" id="IPR036236">
    <property type="entry name" value="Znf_C2H2_sf"/>
</dbReference>
<evidence type="ECO:0000256" key="12">
    <source>
        <dbReference type="PROSITE-ProRule" id="PRU01263"/>
    </source>
</evidence>
<keyword evidence="10" id="KW-0539">Nucleus</keyword>
<keyword evidence="9" id="KW-0804">Transcription</keyword>
<dbReference type="Pfam" id="PF00096">
    <property type="entry name" value="zf-C2H2"/>
    <property type="match status" value="5"/>
</dbReference>
<keyword evidence="7" id="KW-0805">Transcription regulation</keyword>
<keyword evidence="5 11" id="KW-0863">Zinc-finger</keyword>
<feature type="domain" description="C2H2-type" evidence="14">
    <location>
        <begin position="323"/>
        <end position="351"/>
    </location>
</feature>
<dbReference type="PROSITE" id="PS51915">
    <property type="entry name" value="ZAD"/>
    <property type="match status" value="1"/>
</dbReference>
<evidence type="ECO:0000256" key="8">
    <source>
        <dbReference type="ARBA" id="ARBA00023125"/>
    </source>
</evidence>
<feature type="binding site" evidence="12">
    <location>
        <position position="60"/>
    </location>
    <ligand>
        <name>Zn(2+)</name>
        <dbReference type="ChEBI" id="CHEBI:29105"/>
    </ligand>
</feature>
<evidence type="ECO:0000256" key="1">
    <source>
        <dbReference type="ARBA" id="ARBA00004123"/>
    </source>
</evidence>
<dbReference type="FunFam" id="3.30.160.60:FF:000446">
    <property type="entry name" value="Zinc finger protein"/>
    <property type="match status" value="1"/>
</dbReference>
<dbReference type="PANTHER" id="PTHR23226">
    <property type="entry name" value="ZINC FINGER AND SCAN DOMAIN-CONTAINING"/>
    <property type="match status" value="1"/>
</dbReference>
<organism evidence="16">
    <name type="scientific">Culex pipiens</name>
    <name type="common">House mosquito</name>
    <dbReference type="NCBI Taxonomy" id="7175"/>
    <lineage>
        <taxon>Eukaryota</taxon>
        <taxon>Metazoa</taxon>
        <taxon>Ecdysozoa</taxon>
        <taxon>Arthropoda</taxon>
        <taxon>Hexapoda</taxon>
        <taxon>Insecta</taxon>
        <taxon>Pterygota</taxon>
        <taxon>Neoptera</taxon>
        <taxon>Endopterygota</taxon>
        <taxon>Diptera</taxon>
        <taxon>Nematocera</taxon>
        <taxon>Culicoidea</taxon>
        <taxon>Culicidae</taxon>
        <taxon>Culicinae</taxon>
        <taxon>Culicini</taxon>
        <taxon>Culex</taxon>
        <taxon>Culex</taxon>
    </lineage>
</organism>
<keyword evidence="3 12" id="KW-0479">Metal-binding</keyword>
<feature type="compositionally biased region" description="Basic and acidic residues" evidence="13">
    <location>
        <begin position="157"/>
        <end position="166"/>
    </location>
</feature>
<evidence type="ECO:0000256" key="3">
    <source>
        <dbReference type="ARBA" id="ARBA00022723"/>
    </source>
</evidence>
<evidence type="ECO:0000256" key="10">
    <source>
        <dbReference type="ARBA" id="ARBA00023242"/>
    </source>
</evidence>
<evidence type="ECO:0000256" key="6">
    <source>
        <dbReference type="ARBA" id="ARBA00022833"/>
    </source>
</evidence>
<sequence length="372" mass="42898">MTSTCCRLCLLNGSDLQPILDLTVESNPTSEPVAPSLSQLIVRYLSIEPLLDSTISTFICSDCRNTIAKWHWFRESCLQNDGVYQKMAQDPGKDDAPDAQLDEYYEIVVKQEQDELEVEEHKFSETLFTEQLDAIPKEKPKKKGRPKKLVTQKKSRGKVEDGEPPVKKKIGRPKLPEGERKPISAQMCTLCGKLVMNMGCHLKMHNQDRNYQCPHCPKTFYSSSNWKNHVNIHTKEVKFTCPVCDKCFWRNETLKMHMKSHSEERTFKCPYCPKAYRMRPGLVNHRKTHTQAPNIQCTGCEKKFYDKTQMEKHAVKHLAVKPYACTICERGFTRKYYLAAHMEKRHPNGKEETETNTSAVADEIDGEDIFDD</sequence>
<evidence type="ECO:0000256" key="2">
    <source>
        <dbReference type="ARBA" id="ARBA00006991"/>
    </source>
</evidence>
<dbReference type="Gene3D" id="3.40.1800.20">
    <property type="match status" value="1"/>
</dbReference>
<feature type="domain" description="C2H2-type" evidence="14">
    <location>
        <begin position="295"/>
        <end position="322"/>
    </location>
</feature>
<evidence type="ECO:0000256" key="9">
    <source>
        <dbReference type="ARBA" id="ARBA00023163"/>
    </source>
</evidence>
<evidence type="ECO:0000256" key="7">
    <source>
        <dbReference type="ARBA" id="ARBA00023015"/>
    </source>
</evidence>
<dbReference type="SUPFAM" id="SSF57716">
    <property type="entry name" value="Glucocorticoid receptor-like (DNA-binding domain)"/>
    <property type="match status" value="1"/>
</dbReference>
<reference evidence="16" key="1">
    <citation type="submission" date="2021-05" db="EMBL/GenBank/DDBJ databases">
        <authorList>
            <person name="Alioto T."/>
            <person name="Alioto T."/>
            <person name="Gomez Garrido J."/>
        </authorList>
    </citation>
    <scope>NUCLEOTIDE SEQUENCE</scope>
</reference>
<keyword evidence="8" id="KW-0238">DNA-binding</keyword>
<feature type="binding site" evidence="12">
    <location>
        <position position="63"/>
    </location>
    <ligand>
        <name>Zn(2+)</name>
        <dbReference type="ChEBI" id="CHEBI:29105"/>
    </ligand>
</feature>
<feature type="region of interest" description="Disordered" evidence="13">
    <location>
        <begin position="134"/>
        <end position="179"/>
    </location>
</feature>
<feature type="binding site" evidence="12">
    <location>
        <position position="6"/>
    </location>
    <ligand>
        <name>Zn(2+)</name>
        <dbReference type="ChEBI" id="CHEBI:29105"/>
    </ligand>
</feature>
<feature type="domain" description="ZAD" evidence="15">
    <location>
        <begin position="4"/>
        <end position="87"/>
    </location>
</feature>
<evidence type="ECO:0000313" key="16">
    <source>
        <dbReference type="EMBL" id="CAG6514760.1"/>
    </source>
</evidence>